<keyword evidence="2" id="KW-0732">Signal</keyword>
<reference evidence="3" key="1">
    <citation type="submission" date="2023-06" db="EMBL/GenBank/DDBJ databases">
        <title>Phylogenetic Diversity of Rhizobium strains.</title>
        <authorList>
            <person name="Moura F.T."/>
            <person name="Helene L.C.F."/>
            <person name="Hungria M."/>
        </authorList>
    </citation>
    <scope>NUCLEOTIDE SEQUENCE</scope>
    <source>
        <strain evidence="3">CCGE524</strain>
    </source>
</reference>
<organism evidence="3 4">
    <name type="scientific">Rhizobium calliandrae</name>
    <dbReference type="NCBI Taxonomy" id="1312182"/>
    <lineage>
        <taxon>Bacteria</taxon>
        <taxon>Pseudomonadati</taxon>
        <taxon>Pseudomonadota</taxon>
        <taxon>Alphaproteobacteria</taxon>
        <taxon>Hyphomicrobiales</taxon>
        <taxon>Rhizobiaceae</taxon>
        <taxon>Rhizobium/Agrobacterium group</taxon>
        <taxon>Rhizobium</taxon>
    </lineage>
</organism>
<gene>
    <name evidence="3" type="ORF">PY650_18240</name>
</gene>
<protein>
    <submittedName>
        <fullName evidence="3">Uncharacterized protein</fullName>
    </submittedName>
</protein>
<keyword evidence="4" id="KW-1185">Reference proteome</keyword>
<feature type="signal peptide" evidence="2">
    <location>
        <begin position="1"/>
        <end position="23"/>
    </location>
</feature>
<feature type="chain" id="PRO_5046941878" evidence="2">
    <location>
        <begin position="24"/>
        <end position="198"/>
    </location>
</feature>
<dbReference type="Proteomes" id="UP001172630">
    <property type="component" value="Unassembled WGS sequence"/>
</dbReference>
<feature type="region of interest" description="Disordered" evidence="1">
    <location>
        <begin position="148"/>
        <end position="198"/>
    </location>
</feature>
<dbReference type="EMBL" id="JARFYN010000022">
    <property type="protein sequence ID" value="MDL2407571.1"/>
    <property type="molecule type" value="Genomic_DNA"/>
</dbReference>
<proteinExistence type="predicted"/>
<evidence type="ECO:0000313" key="4">
    <source>
        <dbReference type="Proteomes" id="UP001172630"/>
    </source>
</evidence>
<evidence type="ECO:0000313" key="3">
    <source>
        <dbReference type="EMBL" id="MDL2407571.1"/>
    </source>
</evidence>
<sequence length="198" mass="21816">MKRLVLAFSLLAFAPLGCRAANAQDTQNDDSTQDAQQTALPELDRGETVEKLGFPAVVEKLSGWTKFGKGKVYTLPLKKGQHVRVTFSSKSKYAYMAIFDLSSNDDESFFGTDEDGLTADVTVNEDTTWLIKPYYSRVTRRRGRGAPYEILIDPNPPAAQQPAGQDQNQPADQTPSLFPKKPSSQAPSLFPDKSSQPQ</sequence>
<comment type="caution">
    <text evidence="3">The sequence shown here is derived from an EMBL/GenBank/DDBJ whole genome shotgun (WGS) entry which is preliminary data.</text>
</comment>
<name>A0ABT7KG25_9HYPH</name>
<feature type="compositionally biased region" description="Polar residues" evidence="1">
    <location>
        <begin position="182"/>
        <end position="198"/>
    </location>
</feature>
<evidence type="ECO:0000256" key="2">
    <source>
        <dbReference type="SAM" id="SignalP"/>
    </source>
</evidence>
<dbReference type="RefSeq" id="WP_285880873.1">
    <property type="nucleotide sequence ID" value="NZ_JARFYN010000022.1"/>
</dbReference>
<dbReference type="Gene3D" id="2.60.120.380">
    <property type="match status" value="1"/>
</dbReference>
<evidence type="ECO:0000256" key="1">
    <source>
        <dbReference type="SAM" id="MobiDB-lite"/>
    </source>
</evidence>
<feature type="compositionally biased region" description="Low complexity" evidence="1">
    <location>
        <begin position="160"/>
        <end position="173"/>
    </location>
</feature>
<accession>A0ABT7KG25</accession>